<feature type="domain" description="HTH araC/xylS-type" evidence="4">
    <location>
        <begin position="217"/>
        <end position="315"/>
    </location>
</feature>
<keyword evidence="3" id="KW-0804">Transcription</keyword>
<evidence type="ECO:0000256" key="2">
    <source>
        <dbReference type="ARBA" id="ARBA00023125"/>
    </source>
</evidence>
<dbReference type="InterPro" id="IPR050204">
    <property type="entry name" value="AraC_XylS_family_regulators"/>
</dbReference>
<dbReference type="Pfam" id="PF12852">
    <property type="entry name" value="Cupin_6"/>
    <property type="match status" value="1"/>
</dbReference>
<name>A0A4Q1HRC6_9BURK</name>
<dbReference type="OrthoDB" id="9789899at2"/>
<reference evidence="5 6" key="1">
    <citation type="journal article" date="2017" name="Int. J. Syst. Evol. Microbiol.">
        <title>Achromobacter aloeverae sp. nov., isolated from the root of Aloe vera (L.) Burm.f.</title>
        <authorList>
            <person name="Kuncharoen N."/>
            <person name="Muramatsu Y."/>
            <person name="Shibata C."/>
            <person name="Kamakura Y."/>
            <person name="Nakagawa Y."/>
            <person name="Tanasupawat S."/>
        </authorList>
    </citation>
    <scope>NUCLEOTIDE SEQUENCE [LARGE SCALE GENOMIC DNA]</scope>
    <source>
        <strain evidence="5 6">AVA-1</strain>
    </source>
</reference>
<dbReference type="Pfam" id="PF12833">
    <property type="entry name" value="HTH_18"/>
    <property type="match status" value="1"/>
</dbReference>
<keyword evidence="2" id="KW-0238">DNA-binding</keyword>
<dbReference type="Proteomes" id="UP000290849">
    <property type="component" value="Unassembled WGS sequence"/>
</dbReference>
<dbReference type="PROSITE" id="PS01124">
    <property type="entry name" value="HTH_ARAC_FAMILY_2"/>
    <property type="match status" value="1"/>
</dbReference>
<dbReference type="PROSITE" id="PS00041">
    <property type="entry name" value="HTH_ARAC_FAMILY_1"/>
    <property type="match status" value="1"/>
</dbReference>
<dbReference type="RefSeq" id="WP_129149334.1">
    <property type="nucleotide sequence ID" value="NZ_JBHSDO010000006.1"/>
</dbReference>
<evidence type="ECO:0000313" key="6">
    <source>
        <dbReference type="Proteomes" id="UP000290849"/>
    </source>
</evidence>
<dbReference type="InterPro" id="IPR009057">
    <property type="entry name" value="Homeodomain-like_sf"/>
</dbReference>
<dbReference type="PRINTS" id="PR00032">
    <property type="entry name" value="HTHARAC"/>
</dbReference>
<dbReference type="InterPro" id="IPR018060">
    <property type="entry name" value="HTH_AraC"/>
</dbReference>
<accession>A0A4Q1HRC6</accession>
<sequence length="316" mass="34437">MTTAYALAPHLISELLTGMRLRGVRYKRVQTGPSFGLSFAAKAGHGYFHYLAVGSALLRTDDGTLHEVSAGNAVFLPHGQAHQWLSTEDAHAQDIEALETTLIGNSVTEVDTCPSTSTVPSAIFFYGCMEFDLGGMRALGQLMPNVMCVNADSDRYPGLIPILSSMKGEICSRRVGYADILARLAEVVATMIVRGWIECGCDNASGMAGALRDPRLARAILALHRQPARDWKLAELADECHISRSVFAKRFHATVGTPPLRYATELKMRLARQWLTYDRLSIDSVAERLGYSSQAAFSRAFKRVTGLPPGSSRSAD</sequence>
<evidence type="ECO:0000256" key="3">
    <source>
        <dbReference type="ARBA" id="ARBA00023163"/>
    </source>
</evidence>
<organism evidence="5 6">
    <name type="scientific">Achromobacter aloeverae</name>
    <dbReference type="NCBI Taxonomy" id="1750518"/>
    <lineage>
        <taxon>Bacteria</taxon>
        <taxon>Pseudomonadati</taxon>
        <taxon>Pseudomonadota</taxon>
        <taxon>Betaproteobacteria</taxon>
        <taxon>Burkholderiales</taxon>
        <taxon>Alcaligenaceae</taxon>
        <taxon>Achromobacter</taxon>
    </lineage>
</organism>
<dbReference type="GO" id="GO:0003700">
    <property type="term" value="F:DNA-binding transcription factor activity"/>
    <property type="evidence" value="ECO:0007669"/>
    <property type="project" value="InterPro"/>
</dbReference>
<dbReference type="SMART" id="SM00342">
    <property type="entry name" value="HTH_ARAC"/>
    <property type="match status" value="1"/>
</dbReference>
<dbReference type="EMBL" id="PYAL01000001">
    <property type="protein sequence ID" value="RXN93539.1"/>
    <property type="molecule type" value="Genomic_DNA"/>
</dbReference>
<keyword evidence="1" id="KW-0805">Transcription regulation</keyword>
<comment type="caution">
    <text evidence="5">The sequence shown here is derived from an EMBL/GenBank/DDBJ whole genome shotgun (WGS) entry which is preliminary data.</text>
</comment>
<dbReference type="InterPro" id="IPR032783">
    <property type="entry name" value="AraC_lig"/>
</dbReference>
<dbReference type="SUPFAM" id="SSF46689">
    <property type="entry name" value="Homeodomain-like"/>
    <property type="match status" value="2"/>
</dbReference>
<gene>
    <name evidence="5" type="ORF">C7R54_06710</name>
</gene>
<protein>
    <submittedName>
        <fullName evidence="5">AraC family transcriptional regulator</fullName>
    </submittedName>
</protein>
<dbReference type="PANTHER" id="PTHR46796:SF7">
    <property type="entry name" value="ARAC FAMILY TRANSCRIPTIONAL REGULATOR"/>
    <property type="match status" value="1"/>
</dbReference>
<keyword evidence="6" id="KW-1185">Reference proteome</keyword>
<dbReference type="AlphaFoldDB" id="A0A4Q1HRC6"/>
<proteinExistence type="predicted"/>
<evidence type="ECO:0000259" key="4">
    <source>
        <dbReference type="PROSITE" id="PS01124"/>
    </source>
</evidence>
<evidence type="ECO:0000313" key="5">
    <source>
        <dbReference type="EMBL" id="RXN93539.1"/>
    </source>
</evidence>
<dbReference type="Gene3D" id="1.10.10.60">
    <property type="entry name" value="Homeodomain-like"/>
    <property type="match status" value="2"/>
</dbReference>
<dbReference type="PANTHER" id="PTHR46796">
    <property type="entry name" value="HTH-TYPE TRANSCRIPTIONAL ACTIVATOR RHAS-RELATED"/>
    <property type="match status" value="1"/>
</dbReference>
<dbReference type="GO" id="GO:0043565">
    <property type="term" value="F:sequence-specific DNA binding"/>
    <property type="evidence" value="ECO:0007669"/>
    <property type="project" value="InterPro"/>
</dbReference>
<dbReference type="InterPro" id="IPR018062">
    <property type="entry name" value="HTH_AraC-typ_CS"/>
</dbReference>
<dbReference type="InterPro" id="IPR020449">
    <property type="entry name" value="Tscrpt_reg_AraC-type_HTH"/>
</dbReference>
<evidence type="ECO:0000256" key="1">
    <source>
        <dbReference type="ARBA" id="ARBA00023015"/>
    </source>
</evidence>